<gene>
    <name evidence="1" type="ORF">PACLA_8A004987</name>
</gene>
<comment type="caution">
    <text evidence="1">The sequence shown here is derived from an EMBL/GenBank/DDBJ whole genome shotgun (WGS) entry which is preliminary data.</text>
</comment>
<reference evidence="1" key="1">
    <citation type="submission" date="2020-04" db="EMBL/GenBank/DDBJ databases">
        <authorList>
            <person name="Alioto T."/>
            <person name="Alioto T."/>
            <person name="Gomez Garrido J."/>
        </authorList>
    </citation>
    <scope>NUCLEOTIDE SEQUENCE</scope>
    <source>
        <strain evidence="1">A484AB</strain>
    </source>
</reference>
<evidence type="ECO:0000313" key="1">
    <source>
        <dbReference type="EMBL" id="CAB4039363.1"/>
    </source>
</evidence>
<organism evidence="1 2">
    <name type="scientific">Paramuricea clavata</name>
    <name type="common">Red gorgonian</name>
    <name type="synonym">Violescent sea-whip</name>
    <dbReference type="NCBI Taxonomy" id="317549"/>
    <lineage>
        <taxon>Eukaryota</taxon>
        <taxon>Metazoa</taxon>
        <taxon>Cnidaria</taxon>
        <taxon>Anthozoa</taxon>
        <taxon>Octocorallia</taxon>
        <taxon>Malacalcyonacea</taxon>
        <taxon>Plexauridae</taxon>
        <taxon>Paramuricea</taxon>
    </lineage>
</organism>
<sequence length="108" mass="12419">MFLVKSVKHCLKKVVGRAFLSIGEMRASLIVIEETLNNRPLTHVYDVRGYFISIDAFFTNCGRTIATAASDKQYEIISANQALTRREKYHRTLLKQVEQPRELMQTLS</sequence>
<dbReference type="EMBL" id="CACRXK020025286">
    <property type="protein sequence ID" value="CAB4039363.1"/>
    <property type="molecule type" value="Genomic_DNA"/>
</dbReference>
<accession>A0A6S7LND5</accession>
<dbReference type="OrthoDB" id="6626947at2759"/>
<evidence type="ECO:0000313" key="2">
    <source>
        <dbReference type="Proteomes" id="UP001152795"/>
    </source>
</evidence>
<feature type="non-terminal residue" evidence="1">
    <location>
        <position position="108"/>
    </location>
</feature>
<name>A0A6S7LND5_PARCT</name>
<protein>
    <submittedName>
        <fullName evidence="1">Uncharacterized protein</fullName>
    </submittedName>
</protein>
<proteinExistence type="predicted"/>
<keyword evidence="2" id="KW-1185">Reference proteome</keyword>
<dbReference type="Proteomes" id="UP001152795">
    <property type="component" value="Unassembled WGS sequence"/>
</dbReference>
<dbReference type="AlphaFoldDB" id="A0A6S7LND5"/>